<reference evidence="1" key="1">
    <citation type="journal article" date="2020" name="Nature">
        <title>Giant virus diversity and host interactions through global metagenomics.</title>
        <authorList>
            <person name="Schulz F."/>
            <person name="Roux S."/>
            <person name="Paez-Espino D."/>
            <person name="Jungbluth S."/>
            <person name="Walsh D.A."/>
            <person name="Denef V.J."/>
            <person name="McMahon K.D."/>
            <person name="Konstantinidis K.T."/>
            <person name="Eloe-Fadrosh E.A."/>
            <person name="Kyrpides N.C."/>
            <person name="Woyke T."/>
        </authorList>
    </citation>
    <scope>NUCLEOTIDE SEQUENCE</scope>
    <source>
        <strain evidence="1">GVMAG-M-3300025860-25</strain>
    </source>
</reference>
<name>A0A6C0J8F4_9ZZZZ</name>
<dbReference type="EMBL" id="MN740335">
    <property type="protein sequence ID" value="QHU01160.1"/>
    <property type="molecule type" value="Genomic_DNA"/>
</dbReference>
<dbReference type="AlphaFoldDB" id="A0A6C0J8F4"/>
<organism evidence="1">
    <name type="scientific">viral metagenome</name>
    <dbReference type="NCBI Taxonomy" id="1070528"/>
    <lineage>
        <taxon>unclassified sequences</taxon>
        <taxon>metagenomes</taxon>
        <taxon>organismal metagenomes</taxon>
    </lineage>
</organism>
<proteinExistence type="predicted"/>
<dbReference type="Gene3D" id="3.40.140.10">
    <property type="entry name" value="Cytidine Deaminase, domain 2"/>
    <property type="match status" value="1"/>
</dbReference>
<evidence type="ECO:0000313" key="1">
    <source>
        <dbReference type="EMBL" id="QHU01160.1"/>
    </source>
</evidence>
<dbReference type="InterPro" id="IPR016193">
    <property type="entry name" value="Cytidine_deaminase-like"/>
</dbReference>
<accession>A0A6C0J8F4</accession>
<dbReference type="GO" id="GO:0003824">
    <property type="term" value="F:catalytic activity"/>
    <property type="evidence" value="ECO:0007669"/>
    <property type="project" value="InterPro"/>
</dbReference>
<protein>
    <submittedName>
        <fullName evidence="1">Uncharacterized protein</fullName>
    </submittedName>
</protein>
<dbReference type="SUPFAM" id="SSF53927">
    <property type="entry name" value="Cytidine deaminase-like"/>
    <property type="match status" value="1"/>
</dbReference>
<sequence>MSLRSLKMLNFAGQAAISGSEKHSNMLFNHGAVICKGGKKVCEGYNHKRSVSNGKLCCSFHAEFDAINRWKSLFLKGEDRSCFLPDKEKSKKI</sequence>